<comment type="caution">
    <text evidence="3">The sequence shown here is derived from an EMBL/GenBank/DDBJ whole genome shotgun (WGS) entry which is preliminary data.</text>
</comment>
<feature type="compositionally biased region" description="Basic and acidic residues" evidence="1">
    <location>
        <begin position="15"/>
        <end position="26"/>
    </location>
</feature>
<accession>W9XQ26</accession>
<feature type="compositionally biased region" description="Polar residues" evidence="1">
    <location>
        <begin position="141"/>
        <end position="157"/>
    </location>
</feature>
<dbReference type="RefSeq" id="XP_007734446.1">
    <property type="nucleotide sequence ID" value="XM_007736256.1"/>
</dbReference>
<protein>
    <recommendedName>
        <fullName evidence="2">DUF7924 domain-containing protein</fullName>
    </recommendedName>
</protein>
<dbReference type="EMBL" id="AMGY01000005">
    <property type="protein sequence ID" value="EXJ82323.1"/>
    <property type="molecule type" value="Genomic_DNA"/>
</dbReference>
<dbReference type="Pfam" id="PF25545">
    <property type="entry name" value="DUF7924"/>
    <property type="match status" value="1"/>
</dbReference>
<feature type="compositionally biased region" description="Polar residues" evidence="1">
    <location>
        <begin position="76"/>
        <end position="85"/>
    </location>
</feature>
<dbReference type="eggNOG" id="ENOG502SJYB">
    <property type="taxonomic scope" value="Eukaryota"/>
</dbReference>
<organism evidence="3 4">
    <name type="scientific">Capronia epimyces CBS 606.96</name>
    <dbReference type="NCBI Taxonomy" id="1182542"/>
    <lineage>
        <taxon>Eukaryota</taxon>
        <taxon>Fungi</taxon>
        <taxon>Dikarya</taxon>
        <taxon>Ascomycota</taxon>
        <taxon>Pezizomycotina</taxon>
        <taxon>Eurotiomycetes</taxon>
        <taxon>Chaetothyriomycetidae</taxon>
        <taxon>Chaetothyriales</taxon>
        <taxon>Herpotrichiellaceae</taxon>
        <taxon>Capronia</taxon>
    </lineage>
</organism>
<dbReference type="InterPro" id="IPR057684">
    <property type="entry name" value="DUF7924"/>
</dbReference>
<dbReference type="GeneID" id="19170246"/>
<evidence type="ECO:0000313" key="3">
    <source>
        <dbReference type="EMBL" id="EXJ82323.1"/>
    </source>
</evidence>
<dbReference type="OrthoDB" id="5393196at2759"/>
<sequence length="473" mass="53148">MFALEKPASRKRRRTSTEPSDREHPPVVKKPRLQPESFPQPHRRHRPASFWDTLSKIRLSNGALREFDRRNEQKTKQSYLATTPTAECPTGRASDLKRFSRLGGPDISHLRGFASLPLRVTEAMSDYSHSRSRKRSSTSSQAGLTRPSNTTTKSGNFEQKMIDNGVYPHLYEHPDGRNEKPANFGDIQARLRTARPSLSPSRFSDTEFDAFQRENARASTEGTTMSRVMPFLAGNEATHHRVQVDHPFNNLEPLAAGVSYAKPDVYYGAQPSVINPRVRSDLGKHIIPSTTTSRPVAPNFFLEGKGPKGQTDVLQRQALYNGALGARAMHSLQNYGTNTPVYDNNAYSFSSTYHDGQLRVYATHPTQSTVPERQSDYHMTQVRSFSLTDTHDRFREGVTAYRNIRDLAKEQRDSFIEKANQKTSQMRTSTSTTFTDSHASQSTPLLGGSDTSEDELARYEAAPAKRLRPGTSR</sequence>
<feature type="region of interest" description="Disordered" evidence="1">
    <location>
        <begin position="65"/>
        <end position="92"/>
    </location>
</feature>
<keyword evidence="4" id="KW-1185">Reference proteome</keyword>
<proteinExistence type="predicted"/>
<dbReference type="HOGENOM" id="CLU_023878_1_1_1"/>
<evidence type="ECO:0000256" key="1">
    <source>
        <dbReference type="SAM" id="MobiDB-lite"/>
    </source>
</evidence>
<feature type="compositionally biased region" description="Basic and acidic residues" evidence="1">
    <location>
        <begin position="65"/>
        <end position="75"/>
    </location>
</feature>
<feature type="domain" description="DUF7924" evidence="2">
    <location>
        <begin position="237"/>
        <end position="410"/>
    </location>
</feature>
<evidence type="ECO:0000259" key="2">
    <source>
        <dbReference type="Pfam" id="PF25545"/>
    </source>
</evidence>
<dbReference type="Proteomes" id="UP000019478">
    <property type="component" value="Unassembled WGS sequence"/>
</dbReference>
<feature type="compositionally biased region" description="Polar residues" evidence="1">
    <location>
        <begin position="421"/>
        <end position="444"/>
    </location>
</feature>
<evidence type="ECO:0000313" key="4">
    <source>
        <dbReference type="Proteomes" id="UP000019478"/>
    </source>
</evidence>
<feature type="region of interest" description="Disordered" evidence="1">
    <location>
        <begin position="416"/>
        <end position="473"/>
    </location>
</feature>
<reference evidence="3 4" key="1">
    <citation type="submission" date="2013-03" db="EMBL/GenBank/DDBJ databases">
        <title>The Genome Sequence of Capronia epimyces CBS 606.96.</title>
        <authorList>
            <consortium name="The Broad Institute Genomics Platform"/>
            <person name="Cuomo C."/>
            <person name="de Hoog S."/>
            <person name="Gorbushina A."/>
            <person name="Walker B."/>
            <person name="Young S.K."/>
            <person name="Zeng Q."/>
            <person name="Gargeya S."/>
            <person name="Fitzgerald M."/>
            <person name="Haas B."/>
            <person name="Abouelleil A."/>
            <person name="Allen A.W."/>
            <person name="Alvarado L."/>
            <person name="Arachchi H.M."/>
            <person name="Berlin A.M."/>
            <person name="Chapman S.B."/>
            <person name="Gainer-Dewar J."/>
            <person name="Goldberg J."/>
            <person name="Griggs A."/>
            <person name="Gujja S."/>
            <person name="Hansen M."/>
            <person name="Howarth C."/>
            <person name="Imamovic A."/>
            <person name="Ireland A."/>
            <person name="Larimer J."/>
            <person name="McCowan C."/>
            <person name="Murphy C."/>
            <person name="Pearson M."/>
            <person name="Poon T.W."/>
            <person name="Priest M."/>
            <person name="Roberts A."/>
            <person name="Saif S."/>
            <person name="Shea T."/>
            <person name="Sisk P."/>
            <person name="Sykes S."/>
            <person name="Wortman J."/>
            <person name="Nusbaum C."/>
            <person name="Birren B."/>
        </authorList>
    </citation>
    <scope>NUCLEOTIDE SEQUENCE [LARGE SCALE GENOMIC DNA]</scope>
    <source>
        <strain evidence="3 4">CBS 606.96</strain>
    </source>
</reference>
<dbReference type="STRING" id="1182542.W9XQ26"/>
<gene>
    <name evidence="3" type="ORF">A1O3_06136</name>
</gene>
<name>W9XQ26_9EURO</name>
<dbReference type="AlphaFoldDB" id="W9XQ26"/>
<feature type="region of interest" description="Disordered" evidence="1">
    <location>
        <begin position="1"/>
        <end position="47"/>
    </location>
</feature>
<feature type="region of interest" description="Disordered" evidence="1">
    <location>
        <begin position="125"/>
        <end position="158"/>
    </location>
</feature>